<evidence type="ECO:0000256" key="1">
    <source>
        <dbReference type="SAM" id="SignalP"/>
    </source>
</evidence>
<dbReference type="InterPro" id="IPR050789">
    <property type="entry name" value="Diverse_Enzym_Activities"/>
</dbReference>
<organism evidence="3 4">
    <name type="scientific">Spirosoma aureum</name>
    <dbReference type="NCBI Taxonomy" id="2692134"/>
    <lineage>
        <taxon>Bacteria</taxon>
        <taxon>Pseudomonadati</taxon>
        <taxon>Bacteroidota</taxon>
        <taxon>Cytophagia</taxon>
        <taxon>Cytophagales</taxon>
        <taxon>Cytophagaceae</taxon>
        <taxon>Spirosoma</taxon>
    </lineage>
</organism>
<dbReference type="KEGG" id="spib:G8759_27940"/>
<dbReference type="RefSeq" id="WP_167215865.1">
    <property type="nucleotide sequence ID" value="NZ_CP050063.1"/>
</dbReference>
<feature type="chain" id="PRO_5026163059" evidence="1">
    <location>
        <begin position="29"/>
        <end position="424"/>
    </location>
</feature>
<dbReference type="Gene3D" id="3.40.710.10">
    <property type="entry name" value="DD-peptidase/beta-lactamase superfamily"/>
    <property type="match status" value="1"/>
</dbReference>
<sequence length="424" mass="46188">MKTSKNRQFVKPVLGRSLVALVLLLAMACSSLLSDHLPPDSQADRRSNVQKTVDSVRTALEKDLQNSVPSLNVLIQTPTEKILASSVPPGNTPVLETTNFRFASNTKNFTSTAILNMHEDGWLDFKAPITGLIPGTSVPYVPNTPAWDFPYKNSITIEQLLQHSAGVFDVDNDPVPGFNGKTFTEATQLADPTHQFTTEEMIHQLIINNLSYFAPGTGYHYSNTGYAILGKIIERVYSTKSGSAKTYGDYLKDYVVGPNAPVPVAIHFPVRADDTVLPSPRVEGLELQPGKAIKYGDYNMSAQVAEGNGYGTMAALNTYIRSLMKGQNVLKPETVTIMQTDASSTNPTYRLGCTLTKNLGYGHNGARIGNLALMAYDPLTDVSIVVYLPLWDLTNGLDSFTKCFNAMYDAAYAARATLGYPGKP</sequence>
<dbReference type="InterPro" id="IPR012338">
    <property type="entry name" value="Beta-lactam/transpept-like"/>
</dbReference>
<protein>
    <submittedName>
        <fullName evidence="3">Beta-lactamase family protein</fullName>
    </submittedName>
</protein>
<dbReference type="Pfam" id="PF00144">
    <property type="entry name" value="Beta-lactamase"/>
    <property type="match status" value="1"/>
</dbReference>
<feature type="domain" description="Beta-lactamase-related" evidence="2">
    <location>
        <begin position="66"/>
        <end position="387"/>
    </location>
</feature>
<evidence type="ECO:0000313" key="3">
    <source>
        <dbReference type="EMBL" id="QIP16198.1"/>
    </source>
</evidence>
<keyword evidence="1" id="KW-0732">Signal</keyword>
<proteinExistence type="predicted"/>
<name>A0A6G9AUY8_9BACT</name>
<dbReference type="InterPro" id="IPR001466">
    <property type="entry name" value="Beta-lactam-related"/>
</dbReference>
<reference evidence="3 4" key="1">
    <citation type="submission" date="2020-03" db="EMBL/GenBank/DDBJ databases">
        <authorList>
            <person name="Kim M.K."/>
        </authorList>
    </citation>
    <scope>NUCLEOTIDE SEQUENCE [LARGE SCALE GENOMIC DNA]</scope>
    <source>
        <strain evidence="3 4">BT328</strain>
    </source>
</reference>
<dbReference type="PANTHER" id="PTHR43283">
    <property type="entry name" value="BETA-LACTAMASE-RELATED"/>
    <property type="match status" value="1"/>
</dbReference>
<dbReference type="Proteomes" id="UP000501802">
    <property type="component" value="Chromosome"/>
</dbReference>
<keyword evidence="4" id="KW-1185">Reference proteome</keyword>
<dbReference type="PROSITE" id="PS51257">
    <property type="entry name" value="PROKAR_LIPOPROTEIN"/>
    <property type="match status" value="1"/>
</dbReference>
<dbReference type="SUPFAM" id="SSF56601">
    <property type="entry name" value="beta-lactamase/transpeptidase-like"/>
    <property type="match status" value="1"/>
</dbReference>
<evidence type="ECO:0000313" key="4">
    <source>
        <dbReference type="Proteomes" id="UP000501802"/>
    </source>
</evidence>
<evidence type="ECO:0000259" key="2">
    <source>
        <dbReference type="Pfam" id="PF00144"/>
    </source>
</evidence>
<accession>A0A6G9AUY8</accession>
<dbReference type="PANTHER" id="PTHR43283:SF3">
    <property type="entry name" value="BETA-LACTAMASE FAMILY PROTEIN (AFU_ORTHOLOGUE AFUA_5G07500)"/>
    <property type="match status" value="1"/>
</dbReference>
<gene>
    <name evidence="3" type="ORF">G8759_27940</name>
</gene>
<feature type="signal peptide" evidence="1">
    <location>
        <begin position="1"/>
        <end position="28"/>
    </location>
</feature>
<dbReference type="EMBL" id="CP050063">
    <property type="protein sequence ID" value="QIP16198.1"/>
    <property type="molecule type" value="Genomic_DNA"/>
</dbReference>
<dbReference type="AlphaFoldDB" id="A0A6G9AUY8"/>